<keyword evidence="5" id="KW-0630">Potassium</keyword>
<dbReference type="EMBL" id="JBJKBG010000010">
    <property type="protein sequence ID" value="KAL3719881.1"/>
    <property type="molecule type" value="Genomic_DNA"/>
</dbReference>
<dbReference type="Gene3D" id="1.20.1530.20">
    <property type="match status" value="1"/>
</dbReference>
<keyword evidence="8 11" id="KW-0472">Membrane</keyword>
<dbReference type="Proteomes" id="UP001634007">
    <property type="component" value="Unassembled WGS sequence"/>
</dbReference>
<evidence type="ECO:0000256" key="4">
    <source>
        <dbReference type="ARBA" id="ARBA00022692"/>
    </source>
</evidence>
<feature type="domain" description="Cation/H(+) antiporter central" evidence="13">
    <location>
        <begin position="499"/>
        <end position="625"/>
    </location>
</feature>
<dbReference type="Pfam" id="PF23259">
    <property type="entry name" value="CHX17_C"/>
    <property type="match status" value="1"/>
</dbReference>
<organism evidence="15 16">
    <name type="scientific">Eucalyptus globulus</name>
    <name type="common">Tasmanian blue gum</name>
    <dbReference type="NCBI Taxonomy" id="34317"/>
    <lineage>
        <taxon>Eukaryota</taxon>
        <taxon>Viridiplantae</taxon>
        <taxon>Streptophyta</taxon>
        <taxon>Embryophyta</taxon>
        <taxon>Tracheophyta</taxon>
        <taxon>Spermatophyta</taxon>
        <taxon>Magnoliopsida</taxon>
        <taxon>eudicotyledons</taxon>
        <taxon>Gunneridae</taxon>
        <taxon>Pentapetalae</taxon>
        <taxon>rosids</taxon>
        <taxon>malvids</taxon>
        <taxon>Myrtales</taxon>
        <taxon>Myrtaceae</taxon>
        <taxon>Myrtoideae</taxon>
        <taxon>Eucalypteae</taxon>
        <taxon>Eucalyptus</taxon>
    </lineage>
</organism>
<feature type="transmembrane region" description="Helical" evidence="11">
    <location>
        <begin position="50"/>
        <end position="71"/>
    </location>
</feature>
<feature type="transmembrane region" description="Helical" evidence="11">
    <location>
        <begin position="426"/>
        <end position="446"/>
    </location>
</feature>
<sequence length="808" mass="89389">MAETTELERAAAMVGTVSGPFQPEYLVCQQAPPMISSRGYRFSDPFDASLPLLMLQIILIFFTTRLLLFFLKPLRMNLLMGHILTGIIIGPAILGRNKTYFNKVFPPGGIVTLMTLAEVGFMIHLFTIGVQVDTRVMTKIGKSAAFIGSACFFLPYALGFLTFFMVKSFGNLDAHFKQSMLLIIVINSITAFPVITSLLTDLRILNSEVGRMATHVSLVCDMWSWSAALAVGTFDLALQSSKRNSVGSVVSTIAFVAAIAFIVRPFLRWSNKCAKGGEEEEVQFYRVMVLLLCCGLLSEIFGQHAGFGPFLMGLVLPDKPPMGSTLLQKLDTISKALLVPAFMAMSGLRVHPADVGGTSSAFLELIIMMGYIAKFCGTLGSAICCGMPFWDAIPLSLIMCCKGIMEIAVLVMFYDRKIMPGQVYSHLLLTMLIVTTLARPIIAYLYDPSRRYMVEGRKTLQEWKEGVKMQFLVCLHNEDNVPTIMNLLEASHPTTRSPIAVFVLHLRELKGRSTSVLVPHQQLHEASSKGTSYNHAVNAFQYYEEHNRGSVVVQHFTAISPYASIHNDICTLALDKGTNLVIVPFHKTWAIDGSMESTERTIRNVNKSVMNKAPCSVGILIDRGPSTSNRHMLMSKSEPYRIAMLFLGGADDREALAYCMRMVEHPKVDLTIARVKNDDYLNGEESHLDQELIDYFRATVGKRKVKYVEETAMDGVGTTQVICSFEDAVDLLIVGKHHDPLSPLISGLTEWNEYPELGVIGDMLATSDFQFSVLVVQQEPVPLNLSSEMSGSRSHSRSLPLSTTEQGN</sequence>
<dbReference type="GO" id="GO:0016020">
    <property type="term" value="C:membrane"/>
    <property type="evidence" value="ECO:0007669"/>
    <property type="project" value="UniProtKB-SubCell"/>
</dbReference>
<evidence type="ECO:0000259" key="13">
    <source>
        <dbReference type="Pfam" id="PF23256"/>
    </source>
</evidence>
<keyword evidence="6 11" id="KW-1133">Transmembrane helix</keyword>
<evidence type="ECO:0000256" key="11">
    <source>
        <dbReference type="SAM" id="Phobius"/>
    </source>
</evidence>
<feature type="compositionally biased region" description="Low complexity" evidence="10">
    <location>
        <begin position="785"/>
        <end position="802"/>
    </location>
</feature>
<evidence type="ECO:0000256" key="2">
    <source>
        <dbReference type="ARBA" id="ARBA00022448"/>
    </source>
</evidence>
<evidence type="ECO:0000256" key="3">
    <source>
        <dbReference type="ARBA" id="ARBA00022538"/>
    </source>
</evidence>
<reference evidence="15 16" key="1">
    <citation type="submission" date="2024-11" db="EMBL/GenBank/DDBJ databases">
        <title>Chromosome-level genome assembly of Eucalyptus globulus Labill. provides insights into its genome evolution.</title>
        <authorList>
            <person name="Li X."/>
        </authorList>
    </citation>
    <scope>NUCLEOTIDE SEQUENCE [LARGE SCALE GENOMIC DNA]</scope>
    <source>
        <strain evidence="15">CL2024</strain>
        <tissue evidence="15">Fresh tender leaves</tissue>
    </source>
</reference>
<evidence type="ECO:0000256" key="1">
    <source>
        <dbReference type="ARBA" id="ARBA00004141"/>
    </source>
</evidence>
<dbReference type="InterPro" id="IPR006153">
    <property type="entry name" value="Cation/H_exchanger_TM"/>
</dbReference>
<evidence type="ECO:0000313" key="16">
    <source>
        <dbReference type="Proteomes" id="UP001634007"/>
    </source>
</evidence>
<evidence type="ECO:0000256" key="7">
    <source>
        <dbReference type="ARBA" id="ARBA00023065"/>
    </source>
</evidence>
<feature type="domain" description="Cation/H(+) antiporter C-terminal" evidence="14">
    <location>
        <begin position="642"/>
        <end position="778"/>
    </location>
</feature>
<feature type="transmembrane region" description="Helical" evidence="11">
    <location>
        <begin position="395"/>
        <end position="414"/>
    </location>
</feature>
<dbReference type="AlphaFoldDB" id="A0ABD3IY60"/>
<feature type="region of interest" description="Disordered" evidence="10">
    <location>
        <begin position="785"/>
        <end position="808"/>
    </location>
</feature>
<feature type="transmembrane region" description="Helical" evidence="11">
    <location>
        <begin position="178"/>
        <end position="200"/>
    </location>
</feature>
<evidence type="ECO:0000313" key="15">
    <source>
        <dbReference type="EMBL" id="KAL3719881.1"/>
    </source>
</evidence>
<comment type="caution">
    <text evidence="15">The sequence shown here is derived from an EMBL/GenBank/DDBJ whole genome shotgun (WGS) entry which is preliminary data.</text>
</comment>
<dbReference type="InterPro" id="IPR038770">
    <property type="entry name" value="Na+/solute_symporter_sf"/>
</dbReference>
<keyword evidence="16" id="KW-1185">Reference proteome</keyword>
<feature type="domain" description="Cation/H+ exchanger transmembrane" evidence="12">
    <location>
        <begin position="60"/>
        <end position="437"/>
    </location>
</feature>
<dbReference type="InterPro" id="IPR050794">
    <property type="entry name" value="CPA2_transporter"/>
</dbReference>
<feature type="transmembrane region" description="Helical" evidence="11">
    <location>
        <begin position="246"/>
        <end position="267"/>
    </location>
</feature>
<gene>
    <name evidence="15" type="ORF">ACJRO7_004807</name>
</gene>
<keyword evidence="7" id="KW-0406">Ion transport</keyword>
<dbReference type="InterPro" id="IPR057291">
    <property type="entry name" value="CHX17_2nd"/>
</dbReference>
<dbReference type="PANTHER" id="PTHR32468">
    <property type="entry name" value="CATION/H + ANTIPORTER"/>
    <property type="match status" value="1"/>
</dbReference>
<comment type="similarity">
    <text evidence="9">Belongs to the monovalent cation:proton antiporter 2 (CPA2) transporter (TC 2.A.37) family. CHX (TC 2.A.37.4) subfamily.</text>
</comment>
<keyword evidence="3" id="KW-0633">Potassium transport</keyword>
<feature type="transmembrane region" description="Helical" evidence="11">
    <location>
        <begin position="108"/>
        <end position="132"/>
    </location>
</feature>
<dbReference type="Gene3D" id="3.40.50.12370">
    <property type="match status" value="1"/>
</dbReference>
<keyword evidence="2" id="KW-0813">Transport</keyword>
<keyword evidence="4 11" id="KW-0812">Transmembrane</keyword>
<evidence type="ECO:0000256" key="9">
    <source>
        <dbReference type="ARBA" id="ARBA00038341"/>
    </source>
</evidence>
<dbReference type="GO" id="GO:0006813">
    <property type="term" value="P:potassium ion transport"/>
    <property type="evidence" value="ECO:0007669"/>
    <property type="project" value="UniProtKB-KW"/>
</dbReference>
<dbReference type="Pfam" id="PF23256">
    <property type="entry name" value="CHX17_2nd"/>
    <property type="match status" value="1"/>
</dbReference>
<evidence type="ECO:0008006" key="17">
    <source>
        <dbReference type="Google" id="ProtNLM"/>
    </source>
</evidence>
<feature type="transmembrane region" description="Helical" evidence="11">
    <location>
        <begin position="212"/>
        <end position="234"/>
    </location>
</feature>
<dbReference type="InterPro" id="IPR057290">
    <property type="entry name" value="CHX17_C"/>
</dbReference>
<protein>
    <recommendedName>
        <fullName evidence="17">Cation/H+ exchanger domain-containing protein</fullName>
    </recommendedName>
</protein>
<comment type="subcellular location">
    <subcellularLocation>
        <location evidence="1">Membrane</location>
        <topology evidence="1">Multi-pass membrane protein</topology>
    </subcellularLocation>
</comment>
<evidence type="ECO:0000259" key="14">
    <source>
        <dbReference type="Pfam" id="PF23259"/>
    </source>
</evidence>
<dbReference type="PANTHER" id="PTHR32468:SF23">
    <property type="entry name" value="CATION_H(+) ANTIPORTER 14"/>
    <property type="match status" value="1"/>
</dbReference>
<dbReference type="Pfam" id="PF00999">
    <property type="entry name" value="Na_H_Exchanger"/>
    <property type="match status" value="1"/>
</dbReference>
<accession>A0ABD3IY60</accession>
<proteinExistence type="inferred from homology"/>
<feature type="transmembrane region" description="Helical" evidence="11">
    <location>
        <begin position="144"/>
        <end position="166"/>
    </location>
</feature>
<evidence type="ECO:0000256" key="6">
    <source>
        <dbReference type="ARBA" id="ARBA00022989"/>
    </source>
</evidence>
<feature type="transmembrane region" description="Helical" evidence="11">
    <location>
        <begin position="78"/>
        <end position="96"/>
    </location>
</feature>
<evidence type="ECO:0000256" key="5">
    <source>
        <dbReference type="ARBA" id="ARBA00022958"/>
    </source>
</evidence>
<feature type="transmembrane region" description="Helical" evidence="11">
    <location>
        <begin position="362"/>
        <end position="389"/>
    </location>
</feature>
<evidence type="ECO:0000256" key="10">
    <source>
        <dbReference type="SAM" id="MobiDB-lite"/>
    </source>
</evidence>
<evidence type="ECO:0000256" key="8">
    <source>
        <dbReference type="ARBA" id="ARBA00023136"/>
    </source>
</evidence>
<evidence type="ECO:0000259" key="12">
    <source>
        <dbReference type="Pfam" id="PF00999"/>
    </source>
</evidence>
<name>A0ABD3IY60_EUCGL</name>